<keyword evidence="8" id="KW-0645">Protease</keyword>
<keyword evidence="3 8" id="KW-0378">Hydrolase</keyword>
<dbReference type="PANTHER" id="PTHR12383">
    <property type="entry name" value="PROTEASE FAMILY S26 MITOCHONDRIAL INNER MEMBRANE PROTEASE-RELATED"/>
    <property type="match status" value="1"/>
</dbReference>
<dbReference type="AlphaFoldDB" id="G4TR18"/>
<dbReference type="EC" id="3.4.21.-" evidence="8"/>
<dbReference type="HOGENOM" id="CLU_028723_4_3_1"/>
<dbReference type="GO" id="GO:0006465">
    <property type="term" value="P:signal peptide processing"/>
    <property type="evidence" value="ECO:0007669"/>
    <property type="project" value="InterPro"/>
</dbReference>
<dbReference type="EMBL" id="CAFZ01000251">
    <property type="protein sequence ID" value="CCA73761.1"/>
    <property type="molecule type" value="Genomic_DNA"/>
</dbReference>
<dbReference type="FunCoup" id="G4TR18">
    <property type="interactions" value="270"/>
</dbReference>
<dbReference type="InParanoid" id="G4TR18"/>
<evidence type="ECO:0000256" key="8">
    <source>
        <dbReference type="RuleBase" id="RU362041"/>
    </source>
</evidence>
<evidence type="ECO:0000259" key="9">
    <source>
        <dbReference type="Pfam" id="PF10502"/>
    </source>
</evidence>
<evidence type="ECO:0000256" key="4">
    <source>
        <dbReference type="ARBA" id="ARBA00023128"/>
    </source>
</evidence>
<evidence type="ECO:0000256" key="5">
    <source>
        <dbReference type="ARBA" id="ARBA00023136"/>
    </source>
</evidence>
<evidence type="ECO:0000256" key="7">
    <source>
        <dbReference type="PIRSR" id="PIRSR600223-1"/>
    </source>
</evidence>
<evidence type="ECO:0000256" key="3">
    <source>
        <dbReference type="ARBA" id="ARBA00022801"/>
    </source>
</evidence>
<dbReference type="GO" id="GO:0006627">
    <property type="term" value="P:protein processing involved in protein targeting to mitochondrion"/>
    <property type="evidence" value="ECO:0007669"/>
    <property type="project" value="TreeGrafter"/>
</dbReference>
<dbReference type="STRING" id="1109443.G4TR18"/>
<proteinExistence type="inferred from homology"/>
<dbReference type="OrthoDB" id="308440at2759"/>
<comment type="caution">
    <text evidence="10">The sequence shown here is derived from an EMBL/GenBank/DDBJ whole genome shotgun (WGS) entry which is preliminary data.</text>
</comment>
<dbReference type="PROSITE" id="PS00760">
    <property type="entry name" value="SPASE_I_2"/>
    <property type="match status" value="1"/>
</dbReference>
<dbReference type="eggNOG" id="KOG0171">
    <property type="taxonomic scope" value="Eukaryota"/>
</dbReference>
<dbReference type="InterPro" id="IPR019757">
    <property type="entry name" value="Pept_S26A_signal_pept_1_Lys-AS"/>
</dbReference>
<dbReference type="SUPFAM" id="SSF51306">
    <property type="entry name" value="LexA/Signal peptidase"/>
    <property type="match status" value="1"/>
</dbReference>
<keyword evidence="5" id="KW-0472">Membrane</keyword>
<feature type="active site" evidence="7">
    <location>
        <position position="90"/>
    </location>
</feature>
<dbReference type="CDD" id="cd06530">
    <property type="entry name" value="S26_SPase_I"/>
    <property type="match status" value="1"/>
</dbReference>
<dbReference type="Pfam" id="PF10502">
    <property type="entry name" value="Peptidase_S26"/>
    <property type="match status" value="1"/>
</dbReference>
<evidence type="ECO:0000313" key="11">
    <source>
        <dbReference type="Proteomes" id="UP000007148"/>
    </source>
</evidence>
<evidence type="ECO:0000256" key="6">
    <source>
        <dbReference type="ARBA" id="ARBA00038445"/>
    </source>
</evidence>
<dbReference type="InterPro" id="IPR019758">
    <property type="entry name" value="Pept_S26A_signal_pept_1_CS"/>
</dbReference>
<evidence type="ECO:0000256" key="2">
    <source>
        <dbReference type="ARBA" id="ARBA00022792"/>
    </source>
</evidence>
<name>G4TR18_SERID</name>
<organism evidence="10 11">
    <name type="scientific">Serendipita indica (strain DSM 11827)</name>
    <name type="common">Root endophyte fungus</name>
    <name type="synonym">Piriformospora indica</name>
    <dbReference type="NCBI Taxonomy" id="1109443"/>
    <lineage>
        <taxon>Eukaryota</taxon>
        <taxon>Fungi</taxon>
        <taxon>Dikarya</taxon>
        <taxon>Basidiomycota</taxon>
        <taxon>Agaricomycotina</taxon>
        <taxon>Agaricomycetes</taxon>
        <taxon>Sebacinales</taxon>
        <taxon>Serendipitaceae</taxon>
        <taxon>Serendipita</taxon>
    </lineage>
</organism>
<accession>G4TR18</accession>
<feature type="domain" description="Peptidase S26" evidence="9">
    <location>
        <begin position="30"/>
        <end position="160"/>
    </location>
</feature>
<dbReference type="GO" id="GO:0042720">
    <property type="term" value="C:mitochondrial inner membrane peptidase complex"/>
    <property type="evidence" value="ECO:0007669"/>
    <property type="project" value="TreeGrafter"/>
</dbReference>
<dbReference type="InterPro" id="IPR019533">
    <property type="entry name" value="Peptidase_S26"/>
</dbReference>
<dbReference type="OMA" id="SSFWNVA"/>
<evidence type="ECO:0000313" key="10">
    <source>
        <dbReference type="EMBL" id="CCA73761.1"/>
    </source>
</evidence>
<feature type="active site" evidence="7">
    <location>
        <position position="45"/>
    </location>
</feature>
<dbReference type="InterPro" id="IPR036286">
    <property type="entry name" value="LexA/Signal_pep-like_sf"/>
</dbReference>
<dbReference type="GO" id="GO:0004252">
    <property type="term" value="F:serine-type endopeptidase activity"/>
    <property type="evidence" value="ECO:0007669"/>
    <property type="project" value="InterPro"/>
</dbReference>
<comment type="similarity">
    <text evidence="6">Belongs to the peptidase S26 family. IMP1 subfamily.</text>
</comment>
<dbReference type="PROSITE" id="PS00761">
    <property type="entry name" value="SPASE_I_3"/>
    <property type="match status" value="1"/>
</dbReference>
<dbReference type="PRINTS" id="PR00727">
    <property type="entry name" value="LEADERPTASE"/>
</dbReference>
<reference evidence="10 11" key="1">
    <citation type="journal article" date="2011" name="PLoS Pathog.">
        <title>Endophytic Life Strategies Decoded by Genome and Transcriptome Analyses of the Mutualistic Root Symbiont Piriformospora indica.</title>
        <authorList>
            <person name="Zuccaro A."/>
            <person name="Lahrmann U."/>
            <person name="Guldener U."/>
            <person name="Langen G."/>
            <person name="Pfiffi S."/>
            <person name="Biedenkopf D."/>
            <person name="Wong P."/>
            <person name="Samans B."/>
            <person name="Grimm C."/>
            <person name="Basiewicz M."/>
            <person name="Murat C."/>
            <person name="Martin F."/>
            <person name="Kogel K.H."/>
        </authorList>
    </citation>
    <scope>NUCLEOTIDE SEQUENCE [LARGE SCALE GENOMIC DNA]</scope>
    <source>
        <strain evidence="10 11">DSM 11827</strain>
    </source>
</reference>
<dbReference type="InterPro" id="IPR000223">
    <property type="entry name" value="Pept_S26A_signal_pept_1"/>
</dbReference>
<dbReference type="NCBIfam" id="TIGR02227">
    <property type="entry name" value="sigpep_I_bact"/>
    <property type="match status" value="1"/>
</dbReference>
<protein>
    <recommendedName>
        <fullName evidence="8">Mitochondrial inner membrane protease subunit</fullName>
        <ecNumber evidence="8">3.4.21.-</ecNumber>
    </recommendedName>
</protein>
<evidence type="ECO:0000256" key="1">
    <source>
        <dbReference type="ARBA" id="ARBA00004273"/>
    </source>
</evidence>
<keyword evidence="2 8" id="KW-0999">Mitochondrion inner membrane</keyword>
<dbReference type="PANTHER" id="PTHR12383:SF16">
    <property type="entry name" value="MITOCHONDRIAL INNER MEMBRANE PROTEASE SUBUNIT 1"/>
    <property type="match status" value="1"/>
</dbReference>
<dbReference type="InterPro" id="IPR052064">
    <property type="entry name" value="Mito_IMP1_subunit"/>
</dbReference>
<sequence>MNTLWRKWTSWPYFKHALIGVLVGGELTHFTMEHIVAFRTAAGPSMLPTMSMHEYAIEEKIRHEWFPQKLQRGDMVTYRAPYHPNALVCKRIIGLPGDTILIDPTTLPDPLSRAQSSNTRKEHVVIPKGHLWVQGDNAPASRDSRMYGPIPIALITGRLICGWGTLPGPIKFKWYRRPSPVSIFRPS</sequence>
<dbReference type="Proteomes" id="UP000007148">
    <property type="component" value="Unassembled WGS sequence"/>
</dbReference>
<keyword evidence="4 8" id="KW-0496">Mitochondrion</keyword>
<dbReference type="Gene3D" id="2.10.109.10">
    <property type="entry name" value="Umud Fragment, subunit A"/>
    <property type="match status" value="1"/>
</dbReference>
<keyword evidence="11" id="KW-1185">Reference proteome</keyword>
<gene>
    <name evidence="10" type="ORF">PIIN_07716</name>
</gene>
<comment type="subcellular location">
    <subcellularLocation>
        <location evidence="1 8">Mitochondrion inner membrane</location>
    </subcellularLocation>
</comment>